<dbReference type="InterPro" id="IPR000182">
    <property type="entry name" value="GNAT_dom"/>
</dbReference>
<evidence type="ECO:0000256" key="1">
    <source>
        <dbReference type="ARBA" id="ARBA00022679"/>
    </source>
</evidence>
<protein>
    <submittedName>
        <fullName evidence="4">Acetyltransferase</fullName>
    </submittedName>
</protein>
<sequence>MIRRIAEKEDYPVLQDLWERSVIATHDFLSEEDRKQIKSNLPQAFEQVAVTLWYDYDKLVGFTGTYNGKLEMFFLEPSLRQQGFGSMILTELMKVENIHSVDVNTQNHSALTFYLRRGFEIDFEEAFDDQGRPYPITHLKWPEKG</sequence>
<dbReference type="PROSITE" id="PS51186">
    <property type="entry name" value="GNAT"/>
    <property type="match status" value="1"/>
</dbReference>
<evidence type="ECO:0000256" key="2">
    <source>
        <dbReference type="ARBA" id="ARBA00023315"/>
    </source>
</evidence>
<dbReference type="InterPro" id="IPR016181">
    <property type="entry name" value="Acyl_CoA_acyltransferase"/>
</dbReference>
<dbReference type="AlphaFoldDB" id="A0A4P5P8R5"/>
<dbReference type="PANTHER" id="PTHR43800">
    <property type="entry name" value="PEPTIDYL-LYSINE N-ACETYLTRANSFERASE YJAB"/>
    <property type="match status" value="1"/>
</dbReference>
<reference evidence="5" key="1">
    <citation type="submission" date="2019-02" db="EMBL/GenBank/DDBJ databases">
        <title>Draft genome sequence of Enterococcus sp. Gos25-1.</title>
        <authorList>
            <person name="Tanaka N."/>
            <person name="Shiwa Y."/>
            <person name="Fujita N."/>
        </authorList>
    </citation>
    <scope>NUCLEOTIDE SEQUENCE [LARGE SCALE GENOMIC DNA]</scope>
    <source>
        <strain evidence="5">Gos25-1</strain>
    </source>
</reference>
<dbReference type="Proteomes" id="UP000290567">
    <property type="component" value="Unassembled WGS sequence"/>
</dbReference>
<keyword evidence="1 4" id="KW-0808">Transferase</keyword>
<dbReference type="Pfam" id="PF13673">
    <property type="entry name" value="Acetyltransf_10"/>
    <property type="match status" value="1"/>
</dbReference>
<dbReference type="EMBL" id="BJCC01000004">
    <property type="protein sequence ID" value="GCF92611.1"/>
    <property type="molecule type" value="Genomic_DNA"/>
</dbReference>
<organism evidence="4 5">
    <name type="scientific">Enterococcus florum</name>
    <dbReference type="NCBI Taxonomy" id="2480627"/>
    <lineage>
        <taxon>Bacteria</taxon>
        <taxon>Bacillati</taxon>
        <taxon>Bacillota</taxon>
        <taxon>Bacilli</taxon>
        <taxon>Lactobacillales</taxon>
        <taxon>Enterococcaceae</taxon>
        <taxon>Enterococcus</taxon>
    </lineage>
</organism>
<dbReference type="RefSeq" id="WP_146621113.1">
    <property type="nucleotide sequence ID" value="NZ_BJCC01000004.1"/>
</dbReference>
<keyword evidence="2" id="KW-0012">Acyltransferase</keyword>
<dbReference type="OrthoDB" id="9789605at2"/>
<name>A0A4P5P8R5_9ENTE</name>
<dbReference type="Gene3D" id="3.40.630.30">
    <property type="match status" value="1"/>
</dbReference>
<feature type="domain" description="N-acetyltransferase" evidence="3">
    <location>
        <begin position="1"/>
        <end position="143"/>
    </location>
</feature>
<evidence type="ECO:0000313" key="4">
    <source>
        <dbReference type="EMBL" id="GCF92611.1"/>
    </source>
</evidence>
<dbReference type="GO" id="GO:0016747">
    <property type="term" value="F:acyltransferase activity, transferring groups other than amino-acyl groups"/>
    <property type="evidence" value="ECO:0007669"/>
    <property type="project" value="InterPro"/>
</dbReference>
<evidence type="ECO:0000313" key="5">
    <source>
        <dbReference type="Proteomes" id="UP000290567"/>
    </source>
</evidence>
<evidence type="ECO:0000259" key="3">
    <source>
        <dbReference type="PROSITE" id="PS51186"/>
    </source>
</evidence>
<comment type="caution">
    <text evidence="4">The sequence shown here is derived from an EMBL/GenBank/DDBJ whole genome shotgun (WGS) entry which is preliminary data.</text>
</comment>
<dbReference type="SUPFAM" id="SSF55729">
    <property type="entry name" value="Acyl-CoA N-acyltransferases (Nat)"/>
    <property type="match status" value="1"/>
</dbReference>
<proteinExistence type="predicted"/>
<keyword evidence="5" id="KW-1185">Reference proteome</keyword>
<accession>A0A4P5P8R5</accession>
<gene>
    <name evidence="4" type="ORF">NRIC_05020</name>
</gene>
<dbReference type="PANTHER" id="PTHR43800:SF1">
    <property type="entry name" value="PEPTIDYL-LYSINE N-ACETYLTRANSFERASE YJAB"/>
    <property type="match status" value="1"/>
</dbReference>